<evidence type="ECO:0000313" key="1">
    <source>
        <dbReference type="EMBL" id="PJA41846.1"/>
    </source>
</evidence>
<dbReference type="AlphaFoldDB" id="A0A2M7X6N7"/>
<gene>
    <name evidence="1" type="ORF">CO177_00335</name>
</gene>
<protein>
    <submittedName>
        <fullName evidence="1">Uncharacterized protein</fullName>
    </submittedName>
</protein>
<evidence type="ECO:0000313" key="2">
    <source>
        <dbReference type="Proteomes" id="UP000231634"/>
    </source>
</evidence>
<proteinExistence type="predicted"/>
<reference evidence="2" key="1">
    <citation type="submission" date="2017-09" db="EMBL/GenBank/DDBJ databases">
        <title>Depth-based differentiation of microbial function through sediment-hosted aquifers and enrichment of novel symbionts in the deep terrestrial subsurface.</title>
        <authorList>
            <person name="Probst A.J."/>
            <person name="Ladd B."/>
            <person name="Jarett J.K."/>
            <person name="Geller-Mcgrath D.E."/>
            <person name="Sieber C.M.K."/>
            <person name="Emerson J.B."/>
            <person name="Anantharaman K."/>
            <person name="Thomas B.C."/>
            <person name="Malmstrom R."/>
            <person name="Stieglmeier M."/>
            <person name="Klingl A."/>
            <person name="Woyke T."/>
            <person name="Ryan C.M."/>
            <person name="Banfield J.F."/>
        </authorList>
    </citation>
    <scope>NUCLEOTIDE SEQUENCE [LARGE SCALE GENOMIC DNA]</scope>
</reference>
<accession>A0A2M7X6N7</accession>
<dbReference type="EMBL" id="PFWX01000006">
    <property type="protein sequence ID" value="PJA41846.1"/>
    <property type="molecule type" value="Genomic_DNA"/>
</dbReference>
<dbReference type="Proteomes" id="UP000231634">
    <property type="component" value="Unassembled WGS sequence"/>
</dbReference>
<comment type="caution">
    <text evidence="1">The sequence shown here is derived from an EMBL/GenBank/DDBJ whole genome shotgun (WGS) entry which is preliminary data.</text>
</comment>
<organism evidence="1 2">
    <name type="scientific">Candidatus Wolfebacteria bacterium CG_4_9_14_3_um_filter_37_9</name>
    <dbReference type="NCBI Taxonomy" id="1975065"/>
    <lineage>
        <taxon>Bacteria</taxon>
        <taxon>Candidatus Wolfeibacteriota</taxon>
    </lineage>
</organism>
<name>A0A2M7X6N7_9BACT</name>
<sequence length="203" mass="23411">MIREKLGVSKSTLSNWLINIPFRPNREVIKKIGQAKLKSALYKQNMKFEDMARMKKEAAEEVGKLSKRDIFMLGIGLYIGEGSKAIEEIRIVNSDPIIIKLAIKWLKKFCKLEKKHFKIAIHGYPDHNINKLIAFWSKETDLLIEQFGKTIIDTRKNKSLFKKRKLPYGTAHLYVKSCGTLSPGIRSLHRKIMGWIKVSVSQI</sequence>